<organism evidence="8 9">
    <name type="scientific">Desulfurispira natronophila</name>
    <dbReference type="NCBI Taxonomy" id="682562"/>
    <lineage>
        <taxon>Bacteria</taxon>
        <taxon>Pseudomonadati</taxon>
        <taxon>Chrysiogenota</taxon>
        <taxon>Chrysiogenia</taxon>
        <taxon>Chrysiogenales</taxon>
        <taxon>Chrysiogenaceae</taxon>
        <taxon>Desulfurispira</taxon>
    </lineage>
</organism>
<comment type="cofactor">
    <cofactor evidence="1">
        <name>Mn(2+)</name>
        <dbReference type="ChEBI" id="CHEBI:29035"/>
    </cofactor>
</comment>
<dbReference type="InterPro" id="IPR045121">
    <property type="entry name" value="CoAse"/>
</dbReference>
<evidence type="ECO:0000313" key="9">
    <source>
        <dbReference type="Proteomes" id="UP000528322"/>
    </source>
</evidence>
<keyword evidence="5" id="KW-0460">Magnesium</keyword>
<evidence type="ECO:0000256" key="4">
    <source>
        <dbReference type="ARBA" id="ARBA00022801"/>
    </source>
</evidence>
<comment type="caution">
    <text evidence="8">The sequence shown here is derived from an EMBL/GenBank/DDBJ whole genome shotgun (WGS) entry which is preliminary data.</text>
</comment>
<proteinExistence type="predicted"/>
<reference evidence="8 9" key="1">
    <citation type="submission" date="2020-08" db="EMBL/GenBank/DDBJ databases">
        <title>Genomic Encyclopedia of Type Strains, Phase IV (KMG-IV): sequencing the most valuable type-strain genomes for metagenomic binning, comparative biology and taxonomic classification.</title>
        <authorList>
            <person name="Goeker M."/>
        </authorList>
    </citation>
    <scope>NUCLEOTIDE SEQUENCE [LARGE SCALE GENOMIC DNA]</scope>
    <source>
        <strain evidence="8 9">DSM 22071</strain>
    </source>
</reference>
<dbReference type="AlphaFoldDB" id="A0A7W7Y2S2"/>
<dbReference type="PANTHER" id="PTHR12992:SF11">
    <property type="entry name" value="MITOCHONDRIAL COENZYME A DIPHOSPHATASE NUDT8"/>
    <property type="match status" value="1"/>
</dbReference>
<dbReference type="SUPFAM" id="SSF55811">
    <property type="entry name" value="Nudix"/>
    <property type="match status" value="1"/>
</dbReference>
<sequence>MKPQTYDAHLSVASVVLPLVVDAGEIQILLMRRAEDDYHHSRQISFPGGRLDPGEDPRQCACREFQEELGVPIKDSDLLGLVDIGFAHVSNSIINCYVGCLQGPIPFQPDPQEVEYLIPVPLNFFFGPANVGLDYFEHGNFRYVSPVFMYNEERIWGATARMLATFLTQMNNALEEHHV</sequence>
<dbReference type="Proteomes" id="UP000528322">
    <property type="component" value="Unassembled WGS sequence"/>
</dbReference>
<dbReference type="CDD" id="cd03426">
    <property type="entry name" value="NUDIX_CoAse_Nudt7"/>
    <property type="match status" value="1"/>
</dbReference>
<keyword evidence="6" id="KW-0464">Manganese</keyword>
<name>A0A7W7Y2S2_9BACT</name>
<evidence type="ECO:0000256" key="3">
    <source>
        <dbReference type="ARBA" id="ARBA00022723"/>
    </source>
</evidence>
<dbReference type="Pfam" id="PF00293">
    <property type="entry name" value="NUDIX"/>
    <property type="match status" value="1"/>
</dbReference>
<feature type="domain" description="Nudix hydrolase" evidence="7">
    <location>
        <begin position="10"/>
        <end position="149"/>
    </location>
</feature>
<dbReference type="Gene3D" id="3.90.79.10">
    <property type="entry name" value="Nucleoside Triphosphate Pyrophosphohydrolase"/>
    <property type="match status" value="1"/>
</dbReference>
<evidence type="ECO:0000256" key="2">
    <source>
        <dbReference type="ARBA" id="ARBA00001946"/>
    </source>
</evidence>
<dbReference type="PANTHER" id="PTHR12992">
    <property type="entry name" value="NUDIX HYDROLASE"/>
    <property type="match status" value="1"/>
</dbReference>
<protein>
    <submittedName>
        <fullName evidence="8">Mutator protein MutT</fullName>
    </submittedName>
</protein>
<dbReference type="PROSITE" id="PS00893">
    <property type="entry name" value="NUDIX_BOX"/>
    <property type="match status" value="1"/>
</dbReference>
<dbReference type="EMBL" id="JACHID010000001">
    <property type="protein sequence ID" value="MBB5020742.1"/>
    <property type="molecule type" value="Genomic_DNA"/>
</dbReference>
<keyword evidence="4" id="KW-0378">Hydrolase</keyword>
<dbReference type="GO" id="GO:0046872">
    <property type="term" value="F:metal ion binding"/>
    <property type="evidence" value="ECO:0007669"/>
    <property type="project" value="UniProtKB-KW"/>
</dbReference>
<evidence type="ECO:0000259" key="7">
    <source>
        <dbReference type="PROSITE" id="PS51462"/>
    </source>
</evidence>
<gene>
    <name evidence="8" type="ORF">HNR37_000045</name>
</gene>
<evidence type="ECO:0000256" key="1">
    <source>
        <dbReference type="ARBA" id="ARBA00001936"/>
    </source>
</evidence>
<dbReference type="GO" id="GO:0010945">
    <property type="term" value="F:coenzyme A diphosphatase activity"/>
    <property type="evidence" value="ECO:0007669"/>
    <property type="project" value="InterPro"/>
</dbReference>
<evidence type="ECO:0000313" key="8">
    <source>
        <dbReference type="EMBL" id="MBB5020742.1"/>
    </source>
</evidence>
<evidence type="ECO:0000256" key="6">
    <source>
        <dbReference type="ARBA" id="ARBA00023211"/>
    </source>
</evidence>
<evidence type="ECO:0000256" key="5">
    <source>
        <dbReference type="ARBA" id="ARBA00022842"/>
    </source>
</evidence>
<comment type="cofactor">
    <cofactor evidence="2">
        <name>Mg(2+)</name>
        <dbReference type="ChEBI" id="CHEBI:18420"/>
    </cofactor>
</comment>
<keyword evidence="9" id="KW-1185">Reference proteome</keyword>
<dbReference type="RefSeq" id="WP_183728112.1">
    <property type="nucleotide sequence ID" value="NZ_JACHID010000001.1"/>
</dbReference>
<accession>A0A7W7Y2S2</accession>
<dbReference type="InterPro" id="IPR000086">
    <property type="entry name" value="NUDIX_hydrolase_dom"/>
</dbReference>
<dbReference type="InterPro" id="IPR015797">
    <property type="entry name" value="NUDIX_hydrolase-like_dom_sf"/>
</dbReference>
<dbReference type="PROSITE" id="PS51462">
    <property type="entry name" value="NUDIX"/>
    <property type="match status" value="1"/>
</dbReference>
<dbReference type="InterPro" id="IPR020084">
    <property type="entry name" value="NUDIX_hydrolase_CS"/>
</dbReference>
<keyword evidence="3" id="KW-0479">Metal-binding</keyword>